<feature type="compositionally biased region" description="Polar residues" evidence="1">
    <location>
        <begin position="93"/>
        <end position="109"/>
    </location>
</feature>
<proteinExistence type="predicted"/>
<dbReference type="Proteomes" id="UP000585050">
    <property type="component" value="Unassembled WGS sequence"/>
</dbReference>
<dbReference type="EMBL" id="JABAIL010000012">
    <property type="protein sequence ID" value="NLR94443.1"/>
    <property type="molecule type" value="Genomic_DNA"/>
</dbReference>
<comment type="caution">
    <text evidence="2">The sequence shown here is derived from an EMBL/GenBank/DDBJ whole genome shotgun (WGS) entry which is preliminary data.</text>
</comment>
<dbReference type="AlphaFoldDB" id="A0A7X8XYT7"/>
<feature type="region of interest" description="Disordered" evidence="1">
    <location>
        <begin position="1"/>
        <end position="40"/>
    </location>
</feature>
<keyword evidence="3" id="KW-1185">Reference proteome</keyword>
<feature type="compositionally biased region" description="Basic and acidic residues" evidence="1">
    <location>
        <begin position="15"/>
        <end position="30"/>
    </location>
</feature>
<feature type="region of interest" description="Disordered" evidence="1">
    <location>
        <begin position="79"/>
        <end position="139"/>
    </location>
</feature>
<accession>A0A7X8XYT7</accession>
<dbReference type="RefSeq" id="WP_211093410.1">
    <property type="nucleotide sequence ID" value="NZ_JABAIL010000012.1"/>
</dbReference>
<feature type="compositionally biased region" description="Low complexity" evidence="1">
    <location>
        <begin position="110"/>
        <end position="119"/>
    </location>
</feature>
<organism evidence="2 3">
    <name type="scientific">Flammeovirga agarivorans</name>
    <dbReference type="NCBI Taxonomy" id="2726742"/>
    <lineage>
        <taxon>Bacteria</taxon>
        <taxon>Pseudomonadati</taxon>
        <taxon>Bacteroidota</taxon>
        <taxon>Cytophagia</taxon>
        <taxon>Cytophagales</taxon>
        <taxon>Flammeovirgaceae</taxon>
        <taxon>Flammeovirga</taxon>
    </lineage>
</organism>
<name>A0A7X8XYT7_9BACT</name>
<protein>
    <submittedName>
        <fullName evidence="2">Uncharacterized protein</fullName>
    </submittedName>
</protein>
<sequence>MHKKSMDKTLIMNEEEFKAQNKEAKTEISEKSSTQKPILDKDKLETAKEVLVHGGGHIVGAFAIGLGARMVKTFIDEHSGETAEGASEEATEQPPTALNASENEATPSDTSETPEVTATVEEENDPFDPHTAPMASDGTVTDDMTFNEAFAAARKELGAGGVFEWNGTHYATFYAEEVDENGDPTVDYDTVPYHDLEVEKDDPEDVVTGEIADDQEDIVSGQVLTEDDSLEGDVVAGEIAHEGDMDADEGMVGIIEDDSNEFDGEVMDDAPIEVTDIDMDAYNDDLNNLEDDFDSYDEWS</sequence>
<evidence type="ECO:0000256" key="1">
    <source>
        <dbReference type="SAM" id="MobiDB-lite"/>
    </source>
</evidence>
<evidence type="ECO:0000313" key="3">
    <source>
        <dbReference type="Proteomes" id="UP000585050"/>
    </source>
</evidence>
<gene>
    <name evidence="2" type="ORF">HGP29_24780</name>
</gene>
<reference evidence="2 3" key="1">
    <citation type="submission" date="2020-04" db="EMBL/GenBank/DDBJ databases">
        <title>Flammeovirga sp. SR4, a novel species isolated from seawater.</title>
        <authorList>
            <person name="Wang X."/>
        </authorList>
    </citation>
    <scope>NUCLEOTIDE SEQUENCE [LARGE SCALE GENOMIC DNA]</scope>
    <source>
        <strain evidence="2 3">SR4</strain>
    </source>
</reference>
<evidence type="ECO:0000313" key="2">
    <source>
        <dbReference type="EMBL" id="NLR94443.1"/>
    </source>
</evidence>